<reference evidence="9 10" key="1">
    <citation type="submission" date="2024-11" db="EMBL/GenBank/DDBJ databases">
        <title>Chromosome-level genome assembly of the freshwater bivalve Anodonta woodiana.</title>
        <authorList>
            <person name="Chen X."/>
        </authorList>
    </citation>
    <scope>NUCLEOTIDE SEQUENCE [LARGE SCALE GENOMIC DNA]</scope>
    <source>
        <strain evidence="9">MN2024</strain>
        <tissue evidence="9">Gills</tissue>
    </source>
</reference>
<dbReference type="PIRSF" id="PIRSF000137">
    <property type="entry name" value="Alcohol_oxidase"/>
    <property type="match status" value="1"/>
</dbReference>
<dbReference type="AlphaFoldDB" id="A0ABD3X7L0"/>
<comment type="similarity">
    <text evidence="2 6">Belongs to the GMC oxidoreductase family.</text>
</comment>
<dbReference type="PANTHER" id="PTHR11552:SF147">
    <property type="entry name" value="CHOLINE DEHYDROGENASE, MITOCHONDRIAL"/>
    <property type="match status" value="1"/>
</dbReference>
<dbReference type="Gene3D" id="3.50.50.60">
    <property type="entry name" value="FAD/NAD(P)-binding domain"/>
    <property type="match status" value="1"/>
</dbReference>
<accession>A0ABD3X7L0</accession>
<dbReference type="SUPFAM" id="SSF51905">
    <property type="entry name" value="FAD/NAD(P)-binding domain"/>
    <property type="match status" value="1"/>
</dbReference>
<keyword evidence="4 5" id="KW-0274">FAD</keyword>
<evidence type="ECO:0000256" key="6">
    <source>
        <dbReference type="RuleBase" id="RU003968"/>
    </source>
</evidence>
<feature type="domain" description="Glucose-methanol-choline oxidoreductase N-terminal" evidence="7">
    <location>
        <begin position="120"/>
        <end position="143"/>
    </location>
</feature>
<feature type="binding site" evidence="5">
    <location>
        <position position="261"/>
    </location>
    <ligand>
        <name>FAD</name>
        <dbReference type="ChEBI" id="CHEBI:57692"/>
    </ligand>
</feature>
<evidence type="ECO:0000256" key="2">
    <source>
        <dbReference type="ARBA" id="ARBA00010790"/>
    </source>
</evidence>
<evidence type="ECO:0000256" key="3">
    <source>
        <dbReference type="ARBA" id="ARBA00022630"/>
    </source>
</evidence>
<organism evidence="9 10">
    <name type="scientific">Sinanodonta woodiana</name>
    <name type="common">Chinese pond mussel</name>
    <name type="synonym">Anodonta woodiana</name>
    <dbReference type="NCBI Taxonomy" id="1069815"/>
    <lineage>
        <taxon>Eukaryota</taxon>
        <taxon>Metazoa</taxon>
        <taxon>Spiralia</taxon>
        <taxon>Lophotrochozoa</taxon>
        <taxon>Mollusca</taxon>
        <taxon>Bivalvia</taxon>
        <taxon>Autobranchia</taxon>
        <taxon>Heteroconchia</taxon>
        <taxon>Palaeoheterodonta</taxon>
        <taxon>Unionida</taxon>
        <taxon>Unionoidea</taxon>
        <taxon>Unionidae</taxon>
        <taxon>Unioninae</taxon>
        <taxon>Sinanodonta</taxon>
    </lineage>
</organism>
<feature type="binding site" evidence="5">
    <location>
        <begin position="130"/>
        <end position="133"/>
    </location>
    <ligand>
        <name>FAD</name>
        <dbReference type="ChEBI" id="CHEBI:57692"/>
    </ligand>
</feature>
<dbReference type="PROSITE" id="PS00623">
    <property type="entry name" value="GMC_OXRED_1"/>
    <property type="match status" value="1"/>
</dbReference>
<evidence type="ECO:0000256" key="1">
    <source>
        <dbReference type="ARBA" id="ARBA00001974"/>
    </source>
</evidence>
<dbReference type="Pfam" id="PF05199">
    <property type="entry name" value="GMC_oxred_C"/>
    <property type="match status" value="1"/>
</dbReference>
<evidence type="ECO:0000259" key="7">
    <source>
        <dbReference type="PROSITE" id="PS00623"/>
    </source>
</evidence>
<feature type="domain" description="Glucose-methanol-choline oxidoreductase N-terminal" evidence="8">
    <location>
        <begin position="296"/>
        <end position="310"/>
    </location>
</feature>
<dbReference type="Pfam" id="PF00732">
    <property type="entry name" value="GMC_oxred_N"/>
    <property type="match status" value="1"/>
</dbReference>
<gene>
    <name evidence="9" type="ORF">ACJMK2_028593</name>
</gene>
<dbReference type="PROSITE" id="PS00624">
    <property type="entry name" value="GMC_OXRED_2"/>
    <property type="match status" value="1"/>
</dbReference>
<dbReference type="SUPFAM" id="SSF54373">
    <property type="entry name" value="FAD-linked reductases, C-terminal domain"/>
    <property type="match status" value="1"/>
</dbReference>
<dbReference type="InterPro" id="IPR012132">
    <property type="entry name" value="GMC_OxRdtase"/>
</dbReference>
<evidence type="ECO:0000256" key="5">
    <source>
        <dbReference type="PIRSR" id="PIRSR000137-2"/>
    </source>
</evidence>
<dbReference type="EMBL" id="JBJQND010000003">
    <property type="protein sequence ID" value="KAL3882229.1"/>
    <property type="molecule type" value="Genomic_DNA"/>
</dbReference>
<keyword evidence="3 6" id="KW-0285">Flavoprotein</keyword>
<dbReference type="InterPro" id="IPR000172">
    <property type="entry name" value="GMC_OxRdtase_N"/>
</dbReference>
<evidence type="ECO:0000256" key="4">
    <source>
        <dbReference type="ARBA" id="ARBA00022827"/>
    </source>
</evidence>
<dbReference type="InterPro" id="IPR036188">
    <property type="entry name" value="FAD/NAD-bd_sf"/>
</dbReference>
<dbReference type="Proteomes" id="UP001634394">
    <property type="component" value="Unassembled WGS sequence"/>
</dbReference>
<proteinExistence type="inferred from homology"/>
<name>A0ABD3X7L0_SINWO</name>
<evidence type="ECO:0000313" key="10">
    <source>
        <dbReference type="Proteomes" id="UP001634394"/>
    </source>
</evidence>
<comment type="cofactor">
    <cofactor evidence="1 5">
        <name>FAD</name>
        <dbReference type="ChEBI" id="CHEBI:57692"/>
    </cofactor>
</comment>
<sequence>MENVTKAILVCILGIAVMLFTRDRGRVPPLSTRNLNQSYDYIIVGGGTAGSVLANRLTEDPEVTVLLLEAGDEETNKPMYDIPWNAPRSQMTEADWIYRTVPQKTGCLAMKDRTMIWPRGKGLGGSTLVNGLVYIRGSRYDFDGWSANGCEGWSYEDVLPYFIKLEDYQIFDKHVDPEQHGKGGPMVITDTTFSEIADAFLAGGEELGYTVQDCNGNHGDNEVWCRMHSIVGNGMRWTTARGYLYPIRDRKNLHISVKSHVTKVLIEERTAVGVDFIRKGKKERVKASREVILAAGSVGSPQILWLSGIGPKEYLEKLHIPVVADLPVGETLIDHVMFFVKADITSPVSYTPDKVNTTFNQLRYHFFGTGSLTSNAADEANAFLKTNPDSKDKRPDIQFILVSTLAEHGDAVDHFNYRDEVNKELFGGILSSKGTPEGFSVAIALLHPKSRGYLRLTSSDPFDYPEIDPNYLAHKDDVQSILEGIKVFRKLLMTKPMLALNATFRNKPFSGCTSFGFDTDQYWECIIRHFTVTIYHPTTTCKMGDVSDTSTVVDPSLRVKGVSGLRVIDASIMPDAISGNTMAASIMIGEKGADLVKNIDSVNQLRKKRK</sequence>
<dbReference type="PANTHER" id="PTHR11552">
    <property type="entry name" value="GLUCOSE-METHANOL-CHOLINE GMC OXIDOREDUCTASE"/>
    <property type="match status" value="1"/>
</dbReference>
<dbReference type="InterPro" id="IPR007867">
    <property type="entry name" value="GMC_OxRtase_C"/>
</dbReference>
<evidence type="ECO:0000259" key="8">
    <source>
        <dbReference type="PROSITE" id="PS00624"/>
    </source>
</evidence>
<comment type="caution">
    <text evidence="9">The sequence shown here is derived from an EMBL/GenBank/DDBJ whole genome shotgun (WGS) entry which is preliminary data.</text>
</comment>
<protein>
    <recommendedName>
        <fullName evidence="7 8">Glucose-methanol-choline oxidoreductase N-terminal domain-containing protein</fullName>
    </recommendedName>
</protein>
<dbReference type="Gene3D" id="3.30.560.10">
    <property type="entry name" value="Glucose Oxidase, domain 3"/>
    <property type="match status" value="1"/>
</dbReference>
<keyword evidence="10" id="KW-1185">Reference proteome</keyword>
<evidence type="ECO:0000313" key="9">
    <source>
        <dbReference type="EMBL" id="KAL3882229.1"/>
    </source>
</evidence>